<evidence type="ECO:0000313" key="1">
    <source>
        <dbReference type="EMBL" id="CAI9715899.1"/>
    </source>
</evidence>
<dbReference type="Proteomes" id="UP001162480">
    <property type="component" value="Chromosome 1"/>
</dbReference>
<evidence type="ECO:0000313" key="2">
    <source>
        <dbReference type="Proteomes" id="UP001162480"/>
    </source>
</evidence>
<accession>A0AA36AGW0</accession>
<reference evidence="1" key="1">
    <citation type="submission" date="2023-08" db="EMBL/GenBank/DDBJ databases">
        <authorList>
            <person name="Alioto T."/>
            <person name="Alioto T."/>
            <person name="Gomez Garrido J."/>
        </authorList>
    </citation>
    <scope>NUCLEOTIDE SEQUENCE</scope>
</reference>
<proteinExistence type="predicted"/>
<sequence>MYQLINYQNIDPEISKAAAKKFSIHFWYLALETVALSMFDDNVPTEVKANISQVILEADKAPGTKTFFMRFSISTDFLDEDPSTWKNDPSYKSGLENLEKTVVNDVAERDVKFIQDYNILTNDETEKQFVLQIITKNHKTDSTAINSSLMQK</sequence>
<name>A0AA36AGW0_OCTVU</name>
<keyword evidence="2" id="KW-1185">Reference proteome</keyword>
<gene>
    <name evidence="1" type="ORF">OCTVUL_1B022204</name>
</gene>
<protein>
    <submittedName>
        <fullName evidence="1">Uncharacterized protein</fullName>
    </submittedName>
</protein>
<dbReference type="EMBL" id="OX597814">
    <property type="protein sequence ID" value="CAI9715899.1"/>
    <property type="molecule type" value="Genomic_DNA"/>
</dbReference>
<organism evidence="1 2">
    <name type="scientific">Octopus vulgaris</name>
    <name type="common">Common octopus</name>
    <dbReference type="NCBI Taxonomy" id="6645"/>
    <lineage>
        <taxon>Eukaryota</taxon>
        <taxon>Metazoa</taxon>
        <taxon>Spiralia</taxon>
        <taxon>Lophotrochozoa</taxon>
        <taxon>Mollusca</taxon>
        <taxon>Cephalopoda</taxon>
        <taxon>Coleoidea</taxon>
        <taxon>Octopodiformes</taxon>
        <taxon>Octopoda</taxon>
        <taxon>Incirrata</taxon>
        <taxon>Octopodidae</taxon>
        <taxon>Octopus</taxon>
    </lineage>
</organism>
<dbReference type="AlphaFoldDB" id="A0AA36AGW0"/>
<dbReference type="PANTHER" id="PTHR46113:SF1">
    <property type="entry name" value="PEPTIDASE M17 LEUCYL AMINOPEPTIDASE N-TERMINAL DOMAIN-CONTAINING PROTEIN"/>
    <property type="match status" value="1"/>
</dbReference>
<dbReference type="PANTHER" id="PTHR46113">
    <property type="entry name" value="SNAC DOMAIN-CONTAINING PROTEIN"/>
    <property type="match status" value="1"/>
</dbReference>